<gene>
    <name evidence="6" type="ORF">D5H75_33360</name>
</gene>
<dbReference type="PANTHER" id="PTHR21235:SF2">
    <property type="entry name" value="IMIDAZOLE GLYCEROL PHOSPHATE SYNTHASE HISHF"/>
    <property type="match status" value="1"/>
</dbReference>
<organism evidence="6 7">
    <name type="scientific">Bailinhaonella thermotolerans</name>
    <dbReference type="NCBI Taxonomy" id="1070861"/>
    <lineage>
        <taxon>Bacteria</taxon>
        <taxon>Bacillati</taxon>
        <taxon>Actinomycetota</taxon>
        <taxon>Actinomycetes</taxon>
        <taxon>Streptosporangiales</taxon>
        <taxon>Streptosporangiaceae</taxon>
        <taxon>Bailinhaonella</taxon>
    </lineage>
</organism>
<name>A0A3A4A8J9_9ACTN</name>
<dbReference type="Proteomes" id="UP000265768">
    <property type="component" value="Unassembled WGS sequence"/>
</dbReference>
<keyword evidence="7" id="KW-1185">Reference proteome</keyword>
<evidence type="ECO:0000256" key="5">
    <source>
        <dbReference type="RuleBase" id="RU003657"/>
    </source>
</evidence>
<dbReference type="EMBL" id="QZEY01000019">
    <property type="protein sequence ID" value="RJL23257.1"/>
    <property type="molecule type" value="Genomic_DNA"/>
</dbReference>
<dbReference type="InterPro" id="IPR013785">
    <property type="entry name" value="Aldolase_TIM"/>
</dbReference>
<sequence length="256" mass="26554">MDQEARTGRAPIVPCLEVRGGRTIEPSGIPGLSDPRDPVEITETYRRQGAAAVILDIAYDGDEHGRLLRILPRLAAAAPRLWVTFADGRAPSAAAAEAILAAGAEAIGFGTTAVEDPPFVRELAARHGSERILGTLDVRRAGPGRWDVVTHGGARSSGLDAVSWAGVLAGLGAGTLLPNSLDGEEAGAGYDLPLYRAIAGVVDLPLIASGGGARPEHLCEGLKQPNVRFAVVNKATHTGAMSIAQAHAYLRDRGLG</sequence>
<keyword evidence="3 5" id="KW-0368">Histidine biosynthesis</keyword>
<evidence type="ECO:0000256" key="4">
    <source>
        <dbReference type="ARBA" id="ARBA00029440"/>
    </source>
</evidence>
<evidence type="ECO:0000256" key="3">
    <source>
        <dbReference type="ARBA" id="ARBA00023102"/>
    </source>
</evidence>
<dbReference type="GO" id="GO:0000107">
    <property type="term" value="F:imidazoleglycerol-phosphate synthase activity"/>
    <property type="evidence" value="ECO:0007669"/>
    <property type="project" value="TreeGrafter"/>
</dbReference>
<reference evidence="6 7" key="1">
    <citation type="submission" date="2018-09" db="EMBL/GenBank/DDBJ databases">
        <title>YIM 75507 draft genome.</title>
        <authorList>
            <person name="Tang S."/>
            <person name="Feng Y."/>
        </authorList>
    </citation>
    <scope>NUCLEOTIDE SEQUENCE [LARGE SCALE GENOMIC DNA]</scope>
    <source>
        <strain evidence="6 7">YIM 75507</strain>
    </source>
</reference>
<evidence type="ECO:0000313" key="6">
    <source>
        <dbReference type="EMBL" id="RJL23257.1"/>
    </source>
</evidence>
<dbReference type="InterPro" id="IPR006062">
    <property type="entry name" value="His_biosynth"/>
</dbReference>
<comment type="similarity">
    <text evidence="1 5">Belongs to the HisA/HisF family.</text>
</comment>
<evidence type="ECO:0000256" key="1">
    <source>
        <dbReference type="ARBA" id="ARBA00009667"/>
    </source>
</evidence>
<dbReference type="InterPro" id="IPR011060">
    <property type="entry name" value="RibuloseP-bd_barrel"/>
</dbReference>
<dbReference type="Gene3D" id="3.20.20.70">
    <property type="entry name" value="Aldolase class I"/>
    <property type="match status" value="1"/>
</dbReference>
<keyword evidence="2 5" id="KW-0028">Amino-acid biosynthesis</keyword>
<dbReference type="OrthoDB" id="9781903at2"/>
<comment type="pathway">
    <text evidence="4">Amino-acid biosynthesis.</text>
</comment>
<dbReference type="PANTHER" id="PTHR21235">
    <property type="entry name" value="IMIDAZOLE GLYCEROL PHOSPHATE SYNTHASE SUBUNIT HISF/H IGP SYNTHASE SUBUNIT HISF/H"/>
    <property type="match status" value="1"/>
</dbReference>
<dbReference type="InterPro" id="IPR050064">
    <property type="entry name" value="IGPS_HisA/HisF"/>
</dbReference>
<dbReference type="AlphaFoldDB" id="A0A3A4A8J9"/>
<dbReference type="GO" id="GO:0000105">
    <property type="term" value="P:L-histidine biosynthetic process"/>
    <property type="evidence" value="ECO:0007669"/>
    <property type="project" value="UniProtKB-KW"/>
</dbReference>
<dbReference type="SUPFAM" id="SSF51366">
    <property type="entry name" value="Ribulose-phoshate binding barrel"/>
    <property type="match status" value="1"/>
</dbReference>
<proteinExistence type="inferred from homology"/>
<accession>A0A3A4A8J9</accession>
<evidence type="ECO:0000313" key="7">
    <source>
        <dbReference type="Proteomes" id="UP000265768"/>
    </source>
</evidence>
<protein>
    <submittedName>
        <fullName evidence="6">Imidazole glycerol phosphate synthase subunit HisF</fullName>
    </submittedName>
</protein>
<dbReference type="RefSeq" id="WP_119930569.1">
    <property type="nucleotide sequence ID" value="NZ_QZEY01000019.1"/>
</dbReference>
<comment type="caution">
    <text evidence="6">The sequence shown here is derived from an EMBL/GenBank/DDBJ whole genome shotgun (WGS) entry which is preliminary data.</text>
</comment>
<evidence type="ECO:0000256" key="2">
    <source>
        <dbReference type="ARBA" id="ARBA00022605"/>
    </source>
</evidence>
<dbReference type="Pfam" id="PF00977">
    <property type="entry name" value="His_biosynth"/>
    <property type="match status" value="1"/>
</dbReference>